<reference evidence="4" key="1">
    <citation type="journal article" date="2014" name="Front. Microbiol.">
        <title>High frequency of phylogenetically diverse reductive dehalogenase-homologous genes in deep subseafloor sedimentary metagenomes.</title>
        <authorList>
            <person name="Kawai M."/>
            <person name="Futagami T."/>
            <person name="Toyoda A."/>
            <person name="Takaki Y."/>
            <person name="Nishi S."/>
            <person name="Hori S."/>
            <person name="Arai W."/>
            <person name="Tsubouchi T."/>
            <person name="Morono Y."/>
            <person name="Uchiyama I."/>
            <person name="Ito T."/>
            <person name="Fujiyama A."/>
            <person name="Inagaki F."/>
            <person name="Takami H."/>
        </authorList>
    </citation>
    <scope>NUCLEOTIDE SEQUENCE</scope>
    <source>
        <strain evidence="4">Expedition CK06-06</strain>
    </source>
</reference>
<dbReference type="InterPro" id="IPR017850">
    <property type="entry name" value="Alkaline_phosphatase_core_sf"/>
</dbReference>
<dbReference type="Pfam" id="PF16347">
    <property type="entry name" value="SGSH_C"/>
    <property type="match status" value="1"/>
</dbReference>
<dbReference type="PANTHER" id="PTHR42693">
    <property type="entry name" value="ARYLSULFATASE FAMILY MEMBER"/>
    <property type="match status" value="1"/>
</dbReference>
<feature type="domain" description="N-sulphoglucosamine sulphohydrolase C-terminal" evidence="3">
    <location>
        <begin position="17"/>
        <end position="112"/>
    </location>
</feature>
<keyword evidence="2" id="KW-0378">Hydrolase</keyword>
<dbReference type="SUPFAM" id="SSF53649">
    <property type="entry name" value="Alkaline phosphatase-like"/>
    <property type="match status" value="1"/>
</dbReference>
<evidence type="ECO:0000313" key="4">
    <source>
        <dbReference type="EMBL" id="GAH83218.1"/>
    </source>
</evidence>
<sequence length="123" mass="14513">WREGIKNKGFVTQQPAHINDIMPTCLELARATYPKKYNGEILDRLDGHSLLPLIDRNEQDKNREYYWEHEGNRALRVSNWKLVAINKTQWELYNLAVDPYELNNLIEQESEKASELLAKYGHM</sequence>
<evidence type="ECO:0000259" key="3">
    <source>
        <dbReference type="Pfam" id="PF16347"/>
    </source>
</evidence>
<dbReference type="EMBL" id="BARU01035678">
    <property type="protein sequence ID" value="GAH83218.1"/>
    <property type="molecule type" value="Genomic_DNA"/>
</dbReference>
<dbReference type="PANTHER" id="PTHR42693:SF53">
    <property type="entry name" value="ENDO-4-O-SULFATASE"/>
    <property type="match status" value="1"/>
</dbReference>
<dbReference type="Gene3D" id="3.40.720.10">
    <property type="entry name" value="Alkaline Phosphatase, subunit A"/>
    <property type="match status" value="1"/>
</dbReference>
<comment type="caution">
    <text evidence="4">The sequence shown here is derived from an EMBL/GenBank/DDBJ whole genome shotgun (WGS) entry which is preliminary data.</text>
</comment>
<dbReference type="GO" id="GO:0004065">
    <property type="term" value="F:arylsulfatase activity"/>
    <property type="evidence" value="ECO:0007669"/>
    <property type="project" value="TreeGrafter"/>
</dbReference>
<organism evidence="4">
    <name type="scientific">marine sediment metagenome</name>
    <dbReference type="NCBI Taxonomy" id="412755"/>
    <lineage>
        <taxon>unclassified sequences</taxon>
        <taxon>metagenomes</taxon>
        <taxon>ecological metagenomes</taxon>
    </lineage>
</organism>
<dbReference type="InterPro" id="IPR032506">
    <property type="entry name" value="SGSH_C"/>
</dbReference>
<proteinExistence type="inferred from homology"/>
<dbReference type="InterPro" id="IPR050738">
    <property type="entry name" value="Sulfatase"/>
</dbReference>
<name>X1KME2_9ZZZZ</name>
<comment type="similarity">
    <text evidence="1">Belongs to the sulfatase family.</text>
</comment>
<evidence type="ECO:0000256" key="1">
    <source>
        <dbReference type="ARBA" id="ARBA00008779"/>
    </source>
</evidence>
<feature type="non-terminal residue" evidence="4">
    <location>
        <position position="1"/>
    </location>
</feature>
<evidence type="ECO:0000256" key="2">
    <source>
        <dbReference type="ARBA" id="ARBA00022801"/>
    </source>
</evidence>
<protein>
    <recommendedName>
        <fullName evidence="3">N-sulphoglucosamine sulphohydrolase C-terminal domain-containing protein</fullName>
    </recommendedName>
</protein>
<gene>
    <name evidence="4" type="ORF">S03H2_55802</name>
</gene>
<dbReference type="Gene3D" id="3.30.1120.10">
    <property type="match status" value="1"/>
</dbReference>
<accession>X1KME2</accession>
<dbReference type="AlphaFoldDB" id="X1KME2"/>